<feature type="transmembrane region" description="Helical" evidence="9">
    <location>
        <begin position="173"/>
        <end position="197"/>
    </location>
</feature>
<proteinExistence type="inferred from homology"/>
<keyword evidence="5 9" id="KW-0653">Protein transport</keyword>
<evidence type="ECO:0000256" key="10">
    <source>
        <dbReference type="SAM" id="MobiDB-lite"/>
    </source>
</evidence>
<dbReference type="PANTHER" id="PTHR14083">
    <property type="entry name" value="YIP1 INTERACTING FACTOR HOMOLOG YIF1 PROTEIN"/>
    <property type="match status" value="1"/>
</dbReference>
<evidence type="ECO:0000256" key="7">
    <source>
        <dbReference type="ARBA" id="ARBA00023034"/>
    </source>
</evidence>
<dbReference type="GO" id="GO:0000139">
    <property type="term" value="C:Golgi membrane"/>
    <property type="evidence" value="ECO:0007669"/>
    <property type="project" value="UniProtKB-SubCell"/>
</dbReference>
<keyword evidence="2 9" id="KW-0813">Transport</keyword>
<dbReference type="GO" id="GO:0005793">
    <property type="term" value="C:endoplasmic reticulum-Golgi intermediate compartment"/>
    <property type="evidence" value="ECO:0007669"/>
    <property type="project" value="UniProtKB-UniRule"/>
</dbReference>
<comment type="function">
    <text evidence="9">Has a role in transport between endoplasmic reticulum and Golgi.</text>
</comment>
<keyword evidence="6 9" id="KW-1133">Transmembrane helix</keyword>
<dbReference type="GO" id="GO:0005789">
    <property type="term" value="C:endoplasmic reticulum membrane"/>
    <property type="evidence" value="ECO:0007669"/>
    <property type="project" value="UniProtKB-SubCell"/>
</dbReference>
<keyword evidence="7 9" id="KW-0333">Golgi apparatus</keyword>
<evidence type="ECO:0000256" key="5">
    <source>
        <dbReference type="ARBA" id="ARBA00022927"/>
    </source>
</evidence>
<feature type="transmembrane region" description="Helical" evidence="9">
    <location>
        <begin position="247"/>
        <end position="278"/>
    </location>
</feature>
<dbReference type="AlphaFoldDB" id="A0A9P0E5Z4"/>
<evidence type="ECO:0000313" key="12">
    <source>
        <dbReference type="Proteomes" id="UP001152798"/>
    </source>
</evidence>
<evidence type="ECO:0000256" key="2">
    <source>
        <dbReference type="ARBA" id="ARBA00022448"/>
    </source>
</evidence>
<evidence type="ECO:0000256" key="1">
    <source>
        <dbReference type="ARBA" id="ARBA00009727"/>
    </source>
</evidence>
<sequence length="330" mass="37376">MNHYNQKDPYFNPPDNSNSIDEDYYQPSNGASFGGYARTPVTSTPSYASYDSNVMSPMSKAGGYVNPQQHYSAPQFLPDGLSPVPTNYLASPFANVAVQYGSKLMGTGKEMMDKEINRYIQVPVLKQYFAVDTTYVRNKLRLVLFPFLNKDWSLKYSENSRVGPRNDVNCPDLYIPFMAFLTYVLLAGVLLGINDLFEPEKLGIIASQATVWTIVEVLIQIALIYFFNIEINATTYDIVSYSGYKFIGINIIILSGVSSYSLAYLIGLVYSCLSMGYFTVKTLKWRLMADFGIHQSGLDYRRKQYFLVSLALCHVFQMWRLSSSLLHTIH</sequence>
<evidence type="ECO:0000256" key="3">
    <source>
        <dbReference type="ARBA" id="ARBA00022692"/>
    </source>
</evidence>
<evidence type="ECO:0000313" key="11">
    <source>
        <dbReference type="EMBL" id="CAH1392902.1"/>
    </source>
</evidence>
<evidence type="ECO:0000256" key="6">
    <source>
        <dbReference type="ARBA" id="ARBA00022989"/>
    </source>
</evidence>
<feature type="region of interest" description="Disordered" evidence="10">
    <location>
        <begin position="1"/>
        <end position="25"/>
    </location>
</feature>
<dbReference type="GO" id="GO:0030134">
    <property type="term" value="C:COPII-coated ER to Golgi transport vesicle"/>
    <property type="evidence" value="ECO:0007669"/>
    <property type="project" value="TreeGrafter"/>
</dbReference>
<comment type="subcellular location">
    <subcellularLocation>
        <location evidence="9">Endoplasmic reticulum membrane</location>
        <topology evidence="9">Multi-pass membrane protein</topology>
    </subcellularLocation>
    <subcellularLocation>
        <location evidence="9">Golgi apparatus membrane</location>
        <topology evidence="9">Multi-pass membrane protein</topology>
    </subcellularLocation>
</comment>
<keyword evidence="4 9" id="KW-0256">Endoplasmic reticulum</keyword>
<keyword evidence="8 9" id="KW-0472">Membrane</keyword>
<accession>A0A9P0E5Z4</accession>
<feature type="transmembrane region" description="Helical" evidence="9">
    <location>
        <begin position="209"/>
        <end position="227"/>
    </location>
</feature>
<evidence type="ECO:0000256" key="9">
    <source>
        <dbReference type="RuleBase" id="RU368073"/>
    </source>
</evidence>
<dbReference type="InterPro" id="IPR005578">
    <property type="entry name" value="Yif1_fam"/>
</dbReference>
<evidence type="ECO:0000256" key="4">
    <source>
        <dbReference type="ARBA" id="ARBA00022824"/>
    </source>
</evidence>
<evidence type="ECO:0000256" key="8">
    <source>
        <dbReference type="ARBA" id="ARBA00023136"/>
    </source>
</evidence>
<protein>
    <recommendedName>
        <fullName evidence="9">Protein YIF1</fullName>
    </recommendedName>
</protein>
<dbReference type="OrthoDB" id="337750at2759"/>
<name>A0A9P0E5Z4_NEZVI</name>
<dbReference type="EMBL" id="OV725078">
    <property type="protein sequence ID" value="CAH1392902.1"/>
    <property type="molecule type" value="Genomic_DNA"/>
</dbReference>
<keyword evidence="12" id="KW-1185">Reference proteome</keyword>
<organism evidence="11 12">
    <name type="scientific">Nezara viridula</name>
    <name type="common">Southern green stink bug</name>
    <name type="synonym">Cimex viridulus</name>
    <dbReference type="NCBI Taxonomy" id="85310"/>
    <lineage>
        <taxon>Eukaryota</taxon>
        <taxon>Metazoa</taxon>
        <taxon>Ecdysozoa</taxon>
        <taxon>Arthropoda</taxon>
        <taxon>Hexapoda</taxon>
        <taxon>Insecta</taxon>
        <taxon>Pterygota</taxon>
        <taxon>Neoptera</taxon>
        <taxon>Paraneoptera</taxon>
        <taxon>Hemiptera</taxon>
        <taxon>Heteroptera</taxon>
        <taxon>Panheteroptera</taxon>
        <taxon>Pentatomomorpha</taxon>
        <taxon>Pentatomoidea</taxon>
        <taxon>Pentatomidae</taxon>
        <taxon>Pentatominae</taxon>
        <taxon>Nezara</taxon>
    </lineage>
</organism>
<keyword evidence="3 9" id="KW-0812">Transmembrane</keyword>
<dbReference type="PANTHER" id="PTHR14083:SF0">
    <property type="entry name" value="YIP1D-INTERACTING FACTOR 1, ISOFORM C"/>
    <property type="match status" value="1"/>
</dbReference>
<reference evidence="11" key="1">
    <citation type="submission" date="2022-01" db="EMBL/GenBank/DDBJ databases">
        <authorList>
            <person name="King R."/>
        </authorList>
    </citation>
    <scope>NUCLEOTIDE SEQUENCE</scope>
</reference>
<dbReference type="GO" id="GO:0015031">
    <property type="term" value="P:protein transport"/>
    <property type="evidence" value="ECO:0007669"/>
    <property type="project" value="UniProtKB-KW"/>
</dbReference>
<dbReference type="GO" id="GO:0006888">
    <property type="term" value="P:endoplasmic reticulum to Golgi vesicle-mediated transport"/>
    <property type="evidence" value="ECO:0007669"/>
    <property type="project" value="UniProtKB-UniRule"/>
</dbReference>
<dbReference type="Pfam" id="PF03878">
    <property type="entry name" value="YIF1"/>
    <property type="match status" value="1"/>
</dbReference>
<dbReference type="Proteomes" id="UP001152798">
    <property type="component" value="Chromosome 2"/>
</dbReference>
<comment type="similarity">
    <text evidence="1 9">Belongs to the YIF1 family.</text>
</comment>
<gene>
    <name evidence="11" type="ORF">NEZAVI_LOCUS3652</name>
</gene>